<accession>A0A1I6LV15</accession>
<dbReference type="OrthoDB" id="110025at2"/>
<sequence>MIRTMDEVTLAVLEARLRTILPPEYQETYEEVQPVSMGSAGLVYGSDGRVAWNEMWKSFCDLAMAGGPPHRGTLLEPGLRSEIEGQAGRYRQVVEEICRGITLVTGLEAAASRTAGWVRVECAHAAMAGWLVRAIVMENISCRYEGTVIFLPGGPGYRMEKEIKNVVTVMAKTCHYWLGHMPLAQQEVIADVFAEEPLVQVGHDGDGAWLAGAIHRETGLRASNHAYAGWLGLECADVRAAIWMMRMMVASHVISRREGTVVFVPVGPESVLRQVVRVYGFAKARGVL</sequence>
<evidence type="ECO:0000313" key="1">
    <source>
        <dbReference type="EMBL" id="SFS07293.1"/>
    </source>
</evidence>
<dbReference type="AlphaFoldDB" id="A0A1I6LV15"/>
<evidence type="ECO:0000313" key="2">
    <source>
        <dbReference type="Proteomes" id="UP000199024"/>
    </source>
</evidence>
<name>A0A1I6LV15_9BACT</name>
<dbReference type="STRING" id="474950.SAMN05421771_1317"/>
<keyword evidence="2" id="KW-1185">Reference proteome</keyword>
<proteinExistence type="predicted"/>
<reference evidence="1 2" key="1">
    <citation type="submission" date="2016-10" db="EMBL/GenBank/DDBJ databases">
        <authorList>
            <person name="de Groot N.N."/>
        </authorList>
    </citation>
    <scope>NUCLEOTIDE SEQUENCE [LARGE SCALE GENOMIC DNA]</scope>
    <source>
        <strain evidence="1 2">DSM 21001</strain>
    </source>
</reference>
<dbReference type="RefSeq" id="WP_141223827.1">
    <property type="nucleotide sequence ID" value="NZ_FOZL01000001.1"/>
</dbReference>
<dbReference type="EMBL" id="FOZL01000001">
    <property type="protein sequence ID" value="SFS07293.1"/>
    <property type="molecule type" value="Genomic_DNA"/>
</dbReference>
<organism evidence="1 2">
    <name type="scientific">Granulicella pectinivorans</name>
    <dbReference type="NCBI Taxonomy" id="474950"/>
    <lineage>
        <taxon>Bacteria</taxon>
        <taxon>Pseudomonadati</taxon>
        <taxon>Acidobacteriota</taxon>
        <taxon>Terriglobia</taxon>
        <taxon>Terriglobales</taxon>
        <taxon>Acidobacteriaceae</taxon>
        <taxon>Granulicella</taxon>
    </lineage>
</organism>
<protein>
    <submittedName>
        <fullName evidence="1">Uncharacterized protein</fullName>
    </submittedName>
</protein>
<gene>
    <name evidence="1" type="ORF">SAMN05421771_1317</name>
</gene>
<dbReference type="Proteomes" id="UP000199024">
    <property type="component" value="Unassembled WGS sequence"/>
</dbReference>